<dbReference type="EMBL" id="CAUYUJ010016649">
    <property type="protein sequence ID" value="CAK0867478.1"/>
    <property type="molecule type" value="Genomic_DNA"/>
</dbReference>
<reference evidence="1" key="1">
    <citation type="submission" date="2023-10" db="EMBL/GenBank/DDBJ databases">
        <authorList>
            <person name="Chen Y."/>
            <person name="Shah S."/>
            <person name="Dougan E. K."/>
            <person name="Thang M."/>
            <person name="Chan C."/>
        </authorList>
    </citation>
    <scope>NUCLEOTIDE SEQUENCE [LARGE SCALE GENOMIC DNA]</scope>
</reference>
<protein>
    <submittedName>
        <fullName evidence="1">Uncharacterized protein</fullName>
    </submittedName>
</protein>
<evidence type="ECO:0000313" key="2">
    <source>
        <dbReference type="Proteomes" id="UP001189429"/>
    </source>
</evidence>
<evidence type="ECO:0000313" key="1">
    <source>
        <dbReference type="EMBL" id="CAK0867478.1"/>
    </source>
</evidence>
<proteinExistence type="predicted"/>
<accession>A0ABN9V7Z2</accession>
<gene>
    <name evidence="1" type="ORF">PCOR1329_LOCUS54406</name>
</gene>
<keyword evidence="2" id="KW-1185">Reference proteome</keyword>
<sequence length="273" mass="29728">MEVWWCVREQLMPMSCFLPLPSSDMEMVVDRSAGWNEASSSSQALARILPGQREDDADLLGGRLLGDVAGRFWTEHSERCCMASAAAALGRDRSTIDRLGRWSSSMSEGYVRTQRIVVERLQSELACYARGGRGGPDFLDENDTLDQLGAYLRKRGCGAAEVEQIGSNLKYFGGYPGAPRPEGLTGGPVAGRIGGLELEQPSPEPGGPPLAALKDLVDDDELEEEVEALTPIATSSEEDVPPAGYVISISEKGRQRLHHRDRCHRIPGLDCKN</sequence>
<name>A0ABN9V7Z2_9DINO</name>
<dbReference type="Proteomes" id="UP001189429">
    <property type="component" value="Unassembled WGS sequence"/>
</dbReference>
<organism evidence="1 2">
    <name type="scientific">Prorocentrum cordatum</name>
    <dbReference type="NCBI Taxonomy" id="2364126"/>
    <lineage>
        <taxon>Eukaryota</taxon>
        <taxon>Sar</taxon>
        <taxon>Alveolata</taxon>
        <taxon>Dinophyceae</taxon>
        <taxon>Prorocentrales</taxon>
        <taxon>Prorocentraceae</taxon>
        <taxon>Prorocentrum</taxon>
    </lineage>
</organism>
<comment type="caution">
    <text evidence="1">The sequence shown here is derived from an EMBL/GenBank/DDBJ whole genome shotgun (WGS) entry which is preliminary data.</text>
</comment>